<keyword evidence="2" id="KW-0812">Transmembrane</keyword>
<dbReference type="Proteomes" id="UP000664844">
    <property type="component" value="Unassembled WGS sequence"/>
</dbReference>
<keyword evidence="2" id="KW-0472">Membrane</keyword>
<proteinExistence type="predicted"/>
<feature type="transmembrane region" description="Helical" evidence="2">
    <location>
        <begin position="53"/>
        <end position="73"/>
    </location>
</feature>
<keyword evidence="4" id="KW-1185">Reference proteome</keyword>
<keyword evidence="2" id="KW-1133">Transmembrane helix</keyword>
<sequence>MSHPSTPSELSDRPEPETAPLTESEPGESPESPKDSYVKLAMRNMVRKRGISLQHFFLTTVGLLGLLVGLAYLTR</sequence>
<protein>
    <submittedName>
        <fullName evidence="3">DUF3285 domain-containing protein</fullName>
    </submittedName>
</protein>
<dbReference type="EMBL" id="JAFLQW010000312">
    <property type="protein sequence ID" value="MBO0349755.1"/>
    <property type="molecule type" value="Genomic_DNA"/>
</dbReference>
<dbReference type="RefSeq" id="WP_207088262.1">
    <property type="nucleotide sequence ID" value="NZ_JAFLQW010000312.1"/>
</dbReference>
<evidence type="ECO:0000313" key="4">
    <source>
        <dbReference type="Proteomes" id="UP000664844"/>
    </source>
</evidence>
<evidence type="ECO:0000256" key="1">
    <source>
        <dbReference type="SAM" id="MobiDB-lite"/>
    </source>
</evidence>
<reference evidence="3 4" key="1">
    <citation type="submission" date="2021-03" db="EMBL/GenBank/DDBJ databases">
        <title>Metabolic Capacity of the Antarctic Cyanobacterium Phormidium pseudopriestleyi that Sustains Oxygenic Photosynthesis in the Presence of Hydrogen Sulfide.</title>
        <authorList>
            <person name="Lumian J.E."/>
            <person name="Jungblut A.D."/>
            <person name="Dillon M.L."/>
            <person name="Hawes I."/>
            <person name="Doran P.T."/>
            <person name="Mackey T.J."/>
            <person name="Dick G.J."/>
            <person name="Grettenberger C.L."/>
            <person name="Sumner D.Y."/>
        </authorList>
    </citation>
    <scope>NUCLEOTIDE SEQUENCE [LARGE SCALE GENOMIC DNA]</scope>
    <source>
        <strain evidence="3 4">FRX01</strain>
    </source>
</reference>
<name>A0ABS3FRL5_9CYAN</name>
<evidence type="ECO:0000256" key="2">
    <source>
        <dbReference type="SAM" id="Phobius"/>
    </source>
</evidence>
<evidence type="ECO:0000313" key="3">
    <source>
        <dbReference type="EMBL" id="MBO0349755.1"/>
    </source>
</evidence>
<gene>
    <name evidence="3" type="ORF">J0895_11670</name>
</gene>
<dbReference type="Pfam" id="PF11688">
    <property type="entry name" value="DUF3285"/>
    <property type="match status" value="1"/>
</dbReference>
<comment type="caution">
    <text evidence="3">The sequence shown here is derived from an EMBL/GenBank/DDBJ whole genome shotgun (WGS) entry which is preliminary data.</text>
</comment>
<organism evidence="3 4">
    <name type="scientific">Phormidium pseudopriestleyi FRX01</name>
    <dbReference type="NCBI Taxonomy" id="1759528"/>
    <lineage>
        <taxon>Bacteria</taxon>
        <taxon>Bacillati</taxon>
        <taxon>Cyanobacteriota</taxon>
        <taxon>Cyanophyceae</taxon>
        <taxon>Oscillatoriophycideae</taxon>
        <taxon>Oscillatoriales</taxon>
        <taxon>Oscillatoriaceae</taxon>
        <taxon>Phormidium</taxon>
    </lineage>
</organism>
<dbReference type="InterPro" id="IPR021702">
    <property type="entry name" value="DUF3285"/>
</dbReference>
<feature type="region of interest" description="Disordered" evidence="1">
    <location>
        <begin position="1"/>
        <end position="36"/>
    </location>
</feature>
<accession>A0ABS3FRL5</accession>